<keyword evidence="2" id="KW-1185">Reference proteome</keyword>
<sequence length="151" mass="17608">MKNIFTTEGANEVVNRINDLQHNTPAKWGTMNVAQMLAHCNVPYAYTFEPEQFKKPGFFMKLMMKAFVKKIVTSPKPYKQNERTAPAFVISNERDFETEKAKLIGNILKTQELGAQYFEGRENFSFGKMTATEWNTMYYKHLDHHLRQFGV</sequence>
<organism evidence="1 2">
    <name type="scientific">Paenimyroides aestuarii</name>
    <dbReference type="NCBI Taxonomy" id="2968490"/>
    <lineage>
        <taxon>Bacteria</taxon>
        <taxon>Pseudomonadati</taxon>
        <taxon>Bacteroidota</taxon>
        <taxon>Flavobacteriia</taxon>
        <taxon>Flavobacteriales</taxon>
        <taxon>Flavobacteriaceae</taxon>
        <taxon>Paenimyroides</taxon>
    </lineage>
</organism>
<proteinExistence type="predicted"/>
<dbReference type="InterPro" id="IPR034660">
    <property type="entry name" value="DinB/YfiT-like"/>
</dbReference>
<dbReference type="EMBL" id="CP102382">
    <property type="protein sequence ID" value="UUV22832.1"/>
    <property type="molecule type" value="Genomic_DNA"/>
</dbReference>
<accession>A0ABY5NWN0</accession>
<protein>
    <submittedName>
        <fullName evidence="1">DUF1569 domain-containing protein</fullName>
    </submittedName>
</protein>
<gene>
    <name evidence="1" type="ORF">NPX36_10200</name>
</gene>
<name>A0ABY5NWN0_9FLAO</name>
<evidence type="ECO:0000313" key="1">
    <source>
        <dbReference type="EMBL" id="UUV22832.1"/>
    </source>
</evidence>
<evidence type="ECO:0000313" key="2">
    <source>
        <dbReference type="Proteomes" id="UP001317001"/>
    </source>
</evidence>
<reference evidence="1 2" key="1">
    <citation type="submission" date="2022-08" db="EMBL/GenBank/DDBJ databases">
        <title>Myroides zhujiangensis sp. nov., a novel bacterium isolated from sediment in the Pearl River Estuary.</title>
        <authorList>
            <person name="Cui L."/>
        </authorList>
    </citation>
    <scope>NUCLEOTIDE SEQUENCE [LARGE SCALE GENOMIC DNA]</scope>
    <source>
        <strain evidence="1 2">SCSIO 72103</strain>
    </source>
</reference>
<dbReference type="Gene3D" id="1.20.120.450">
    <property type="entry name" value="dinb family like domain"/>
    <property type="match status" value="1"/>
</dbReference>
<dbReference type="InterPro" id="IPR011463">
    <property type="entry name" value="DUF1569"/>
</dbReference>
<dbReference type="Pfam" id="PF07606">
    <property type="entry name" value="DUF1569"/>
    <property type="match status" value="1"/>
</dbReference>
<dbReference type="Proteomes" id="UP001317001">
    <property type="component" value="Chromosome"/>
</dbReference>